<protein>
    <submittedName>
        <fullName evidence="1">Uncharacterized protein</fullName>
    </submittedName>
</protein>
<evidence type="ECO:0000313" key="1">
    <source>
        <dbReference type="EMBL" id="GHD25297.1"/>
    </source>
</evidence>
<organism evidence="1 2">
    <name type="scientific">Psychrobacter glaciei</name>
    <dbReference type="NCBI Taxonomy" id="619771"/>
    <lineage>
        <taxon>Bacteria</taxon>
        <taxon>Pseudomonadati</taxon>
        <taxon>Pseudomonadota</taxon>
        <taxon>Gammaproteobacteria</taxon>
        <taxon>Moraxellales</taxon>
        <taxon>Moraxellaceae</taxon>
        <taxon>Psychrobacter</taxon>
    </lineage>
</organism>
<name>A0ABQ3GNT8_9GAMM</name>
<gene>
    <name evidence="1" type="ORF">GCM10016272_00860</name>
</gene>
<proteinExistence type="predicted"/>
<dbReference type="Proteomes" id="UP000610203">
    <property type="component" value="Unassembled WGS sequence"/>
</dbReference>
<accession>A0ABQ3GNT8</accession>
<keyword evidence="2" id="KW-1185">Reference proteome</keyword>
<dbReference type="EMBL" id="BMZR01000001">
    <property type="protein sequence ID" value="GHD25297.1"/>
    <property type="molecule type" value="Genomic_DNA"/>
</dbReference>
<comment type="caution">
    <text evidence="1">The sequence shown here is derived from an EMBL/GenBank/DDBJ whole genome shotgun (WGS) entry which is preliminary data.</text>
</comment>
<reference evidence="2" key="1">
    <citation type="journal article" date="2019" name="Int. J. Syst. Evol. Microbiol.">
        <title>The Global Catalogue of Microorganisms (GCM) 10K type strain sequencing project: providing services to taxonomists for standard genome sequencing and annotation.</title>
        <authorList>
            <consortium name="The Broad Institute Genomics Platform"/>
            <consortium name="The Broad Institute Genome Sequencing Center for Infectious Disease"/>
            <person name="Wu L."/>
            <person name="Ma J."/>
        </authorList>
    </citation>
    <scope>NUCLEOTIDE SEQUENCE [LARGE SCALE GENOMIC DNA]</scope>
    <source>
        <strain evidence="2">KCTC 42280</strain>
    </source>
</reference>
<evidence type="ECO:0000313" key="2">
    <source>
        <dbReference type="Proteomes" id="UP000610203"/>
    </source>
</evidence>
<sequence length="89" mass="10593">MFMRHKTLILKAYKMHLLIKRHMGFDIANNMPLTDMIRSYPLYSTPPFELIASFYDHSTAFKNSTRDYPALSQLYWTIHHAGADRRRCQ</sequence>